<dbReference type="InterPro" id="IPR000330">
    <property type="entry name" value="SNF2_N"/>
</dbReference>
<dbReference type="GO" id="GO:0015616">
    <property type="term" value="F:DNA translocase activity"/>
    <property type="evidence" value="ECO:0007669"/>
    <property type="project" value="TreeGrafter"/>
</dbReference>
<dbReference type="GO" id="GO:0007131">
    <property type="term" value="P:reciprocal meiotic recombination"/>
    <property type="evidence" value="ECO:0007669"/>
    <property type="project" value="TreeGrafter"/>
</dbReference>
<comment type="caution">
    <text evidence="5">The sequence shown here is derived from an EMBL/GenBank/DDBJ whole genome shotgun (WGS) entry which is preliminary data.</text>
</comment>
<dbReference type="SMART" id="SM00487">
    <property type="entry name" value="DEXDc"/>
    <property type="match status" value="1"/>
</dbReference>
<dbReference type="GO" id="GO:0016787">
    <property type="term" value="F:hydrolase activity"/>
    <property type="evidence" value="ECO:0007669"/>
    <property type="project" value="UniProtKB-KW"/>
</dbReference>
<reference evidence="5" key="1">
    <citation type="submission" date="2023-03" db="EMBL/GenBank/DDBJ databases">
        <authorList>
            <person name="Steffen K."/>
            <person name="Cardenas P."/>
        </authorList>
    </citation>
    <scope>NUCLEOTIDE SEQUENCE</scope>
</reference>
<proteinExistence type="predicted"/>
<feature type="domain" description="Helicase C-terminal" evidence="4">
    <location>
        <begin position="581"/>
        <end position="702"/>
    </location>
</feature>
<dbReference type="CDD" id="cd18793">
    <property type="entry name" value="SF2_C_SNF"/>
    <property type="match status" value="1"/>
</dbReference>
<accession>A0AA35T0T7</accession>
<dbReference type="Pfam" id="PF00176">
    <property type="entry name" value="SNF2-rel_dom"/>
    <property type="match status" value="1"/>
</dbReference>
<protein>
    <submittedName>
        <fullName evidence="5">DNA repair and recombination protein RAD54B</fullName>
    </submittedName>
</protein>
<dbReference type="PROSITE" id="PS51192">
    <property type="entry name" value="HELICASE_ATP_BIND_1"/>
    <property type="match status" value="1"/>
</dbReference>
<dbReference type="InterPro" id="IPR050496">
    <property type="entry name" value="SNF2_RAD54_helicase_repair"/>
</dbReference>
<dbReference type="PROSITE" id="PS51194">
    <property type="entry name" value="HELICASE_CTER"/>
    <property type="match status" value="1"/>
</dbReference>
<gene>
    <name evidence="5" type="ORF">GBAR_LOCUS21321</name>
</gene>
<dbReference type="PANTHER" id="PTHR45629:SF7">
    <property type="entry name" value="DNA EXCISION REPAIR PROTEIN ERCC-6-RELATED"/>
    <property type="match status" value="1"/>
</dbReference>
<dbReference type="InterPro" id="IPR014001">
    <property type="entry name" value="Helicase_ATP-bd"/>
</dbReference>
<feature type="domain" description="Helicase ATP-binding" evidence="3">
    <location>
        <begin position="253"/>
        <end position="420"/>
    </location>
</feature>
<dbReference type="Gene3D" id="3.40.50.300">
    <property type="entry name" value="P-loop containing nucleotide triphosphate hydrolases"/>
    <property type="match status" value="1"/>
</dbReference>
<keyword evidence="1" id="KW-0378">Hydrolase</keyword>
<dbReference type="InterPro" id="IPR038718">
    <property type="entry name" value="SNF2-like_sf"/>
</dbReference>
<dbReference type="InterPro" id="IPR049730">
    <property type="entry name" value="SNF2/RAD54-like_C"/>
</dbReference>
<feature type="compositionally biased region" description="Polar residues" evidence="2">
    <location>
        <begin position="24"/>
        <end position="42"/>
    </location>
</feature>
<dbReference type="GO" id="GO:0005634">
    <property type="term" value="C:nucleus"/>
    <property type="evidence" value="ECO:0007669"/>
    <property type="project" value="TreeGrafter"/>
</dbReference>
<dbReference type="EMBL" id="CASHTH010002986">
    <property type="protein sequence ID" value="CAI8038241.1"/>
    <property type="molecule type" value="Genomic_DNA"/>
</dbReference>
<dbReference type="Gene3D" id="1.20.120.850">
    <property type="entry name" value="SWI2/SNF2 ATPases, N-terminal domain"/>
    <property type="match status" value="1"/>
</dbReference>
<dbReference type="AlphaFoldDB" id="A0AA35T0T7"/>
<dbReference type="FunFam" id="3.40.50.10810:FF:000020">
    <property type="entry name" value="DNA repair and recombination protein RAD54B"/>
    <property type="match status" value="1"/>
</dbReference>
<dbReference type="GO" id="GO:0005524">
    <property type="term" value="F:ATP binding"/>
    <property type="evidence" value="ECO:0007669"/>
    <property type="project" value="InterPro"/>
</dbReference>
<evidence type="ECO:0000313" key="6">
    <source>
        <dbReference type="Proteomes" id="UP001174909"/>
    </source>
</evidence>
<dbReference type="Proteomes" id="UP001174909">
    <property type="component" value="Unassembled WGS sequence"/>
</dbReference>
<evidence type="ECO:0000259" key="3">
    <source>
        <dbReference type="PROSITE" id="PS51192"/>
    </source>
</evidence>
<evidence type="ECO:0000256" key="1">
    <source>
        <dbReference type="ARBA" id="ARBA00022801"/>
    </source>
</evidence>
<evidence type="ECO:0000259" key="4">
    <source>
        <dbReference type="PROSITE" id="PS51194"/>
    </source>
</evidence>
<evidence type="ECO:0000256" key="2">
    <source>
        <dbReference type="SAM" id="MobiDB-lite"/>
    </source>
</evidence>
<name>A0AA35T0T7_GEOBA</name>
<sequence>MKRSLAPSSALSASKKTKFIPPFVSQTSSSLPLSNIQSQSGPLSRPAVKNTNKASASSEPKAASYYQVMWCKHSSKKHKKWEGDAILMTRGSSATLTDTEGKVIGKATGYKLSELSGLVEGSTLVVGGKQIEVMDVVSEENWKNGTCFTGALAAPKNSVSVVEQPLALRKPFAVPSLSGQTMKHTTTPRVVQPLHDPSLRGSLVMPRPTAQHQLEHNISGLALVDVVVDPHLSRCLRPHQRDGVIFLYECVMGMRDYAGSGAILADEMGLGKTLQCITLLWTLLKQGPYGRKQVARRVVIVTPGSLVKNWEKEFGKWLGKERLMVFAVTADNRLEEFVKSPRYPVVIISYEMFLRTHESLRELKFDVIVCDEGHRLKNNATKTTTLIMSLPTRKRIVLTGTPIQNDLQEFFSIIEFCNPGMLGSRSAFHRVYEQPIMAGKEPSATAEEKDIASRRADELNRLISQFFLRRTQAINHQYLLPKVESVVFCSLSPLQTSLYSHLAQAQLQRLRTSHSNDMSQHLVCIGALKKLCNSPSLLFTAAQANSDHSDENSVMYDVLPLFPPGFSPTEDVTQHSGKLRVLRDILRYLFNHTQEKVAVVSNYTQTLDLLERLCGECGYECARLDGSTPSSKRMQLVEHLNSQYTPQMVFLLSSKAGGVGLNLIGASRLILYDIDWNPANDLQAMARVWRMGKRERYTSIVF</sequence>
<dbReference type="InterPro" id="IPR001650">
    <property type="entry name" value="Helicase_C-like"/>
</dbReference>
<dbReference type="Gene3D" id="3.40.50.10810">
    <property type="entry name" value="Tandem AAA-ATPase domain"/>
    <property type="match status" value="1"/>
</dbReference>
<organism evidence="5 6">
    <name type="scientific">Geodia barretti</name>
    <name type="common">Barrett's horny sponge</name>
    <dbReference type="NCBI Taxonomy" id="519541"/>
    <lineage>
        <taxon>Eukaryota</taxon>
        <taxon>Metazoa</taxon>
        <taxon>Porifera</taxon>
        <taxon>Demospongiae</taxon>
        <taxon>Heteroscleromorpha</taxon>
        <taxon>Tetractinellida</taxon>
        <taxon>Astrophorina</taxon>
        <taxon>Geodiidae</taxon>
        <taxon>Geodia</taxon>
    </lineage>
</organism>
<feature type="region of interest" description="Disordered" evidence="2">
    <location>
        <begin position="23"/>
        <end position="56"/>
    </location>
</feature>
<keyword evidence="6" id="KW-1185">Reference proteome</keyword>
<evidence type="ECO:0000313" key="5">
    <source>
        <dbReference type="EMBL" id="CAI8038241.1"/>
    </source>
</evidence>
<dbReference type="Pfam" id="PF00271">
    <property type="entry name" value="Helicase_C"/>
    <property type="match status" value="1"/>
</dbReference>
<dbReference type="GO" id="GO:0000724">
    <property type="term" value="P:double-strand break repair via homologous recombination"/>
    <property type="evidence" value="ECO:0007669"/>
    <property type="project" value="TreeGrafter"/>
</dbReference>
<dbReference type="InterPro" id="IPR027417">
    <property type="entry name" value="P-loop_NTPase"/>
</dbReference>
<dbReference type="SMART" id="SM00490">
    <property type="entry name" value="HELICc"/>
    <property type="match status" value="1"/>
</dbReference>
<dbReference type="SUPFAM" id="SSF52540">
    <property type="entry name" value="P-loop containing nucleoside triphosphate hydrolases"/>
    <property type="match status" value="2"/>
</dbReference>
<dbReference type="PANTHER" id="PTHR45629">
    <property type="entry name" value="SNF2/RAD54 FAMILY MEMBER"/>
    <property type="match status" value="1"/>
</dbReference>